<gene>
    <name evidence="1" type="ORF">SAMN04244553_3472</name>
</gene>
<dbReference type="Proteomes" id="UP000219565">
    <property type="component" value="Unassembled WGS sequence"/>
</dbReference>
<accession>A0A285LHN3</accession>
<dbReference type="RefSeq" id="WP_143861448.1">
    <property type="nucleotide sequence ID" value="NZ_JAMTCW010000007.1"/>
</dbReference>
<evidence type="ECO:0008006" key="3">
    <source>
        <dbReference type="Google" id="ProtNLM"/>
    </source>
</evidence>
<keyword evidence="2" id="KW-1185">Reference proteome</keyword>
<dbReference type="AlphaFoldDB" id="A0A285LHN3"/>
<organism evidence="1 2">
    <name type="scientific">Nocardia amikacinitolerans</name>
    <dbReference type="NCBI Taxonomy" id="756689"/>
    <lineage>
        <taxon>Bacteria</taxon>
        <taxon>Bacillati</taxon>
        <taxon>Actinomycetota</taxon>
        <taxon>Actinomycetes</taxon>
        <taxon>Mycobacteriales</taxon>
        <taxon>Nocardiaceae</taxon>
        <taxon>Nocardia</taxon>
    </lineage>
</organism>
<dbReference type="EMBL" id="OBEG01000003">
    <property type="protein sequence ID" value="SNY82861.1"/>
    <property type="molecule type" value="Genomic_DNA"/>
</dbReference>
<reference evidence="1 2" key="1">
    <citation type="submission" date="2017-09" db="EMBL/GenBank/DDBJ databases">
        <authorList>
            <person name="Ehlers B."/>
            <person name="Leendertz F.H."/>
        </authorList>
    </citation>
    <scope>NUCLEOTIDE SEQUENCE [LARGE SCALE GENOMIC DNA]</scope>
    <source>
        <strain evidence="1 2">DSM 45537</strain>
    </source>
</reference>
<sequence>MASVGPRRADIARFREYREYEARKIDANNAMMALLAGAQLAAHLLKLTEGSDHLLPQVFPGVEHIKRFNLRTAQATEILLAADPHLGMMGVPYVLALHEDYLRTCVRLLAGEGLCRAKDVKANLVDLHGIIEITTGYKYSADLIAYIDTLRLMRNCVIHNGGLLSQPLYDQLKSWTPAQELGWEAVAVRNPRHLRLGDRLLLGHGEMLAALAFTKRLDRETNLGLQLALPRSCWAKLVVDEVAGQHPSLVKDRNQALRKARGVARHHYGVLKLTDAELQSEISLR</sequence>
<evidence type="ECO:0000313" key="1">
    <source>
        <dbReference type="EMBL" id="SNY82861.1"/>
    </source>
</evidence>
<name>A0A285LHN3_9NOCA</name>
<dbReference type="OrthoDB" id="4044896at2"/>
<protein>
    <recommendedName>
        <fullName evidence="3">Abi-like protein</fullName>
    </recommendedName>
</protein>
<proteinExistence type="predicted"/>
<evidence type="ECO:0000313" key="2">
    <source>
        <dbReference type="Proteomes" id="UP000219565"/>
    </source>
</evidence>